<feature type="compositionally biased region" description="Polar residues" evidence="1">
    <location>
        <begin position="44"/>
        <end position="59"/>
    </location>
</feature>
<dbReference type="Proteomes" id="UP000634004">
    <property type="component" value="Unassembled WGS sequence"/>
</dbReference>
<feature type="compositionally biased region" description="Polar residues" evidence="1">
    <location>
        <begin position="446"/>
        <end position="474"/>
    </location>
</feature>
<evidence type="ECO:0000256" key="1">
    <source>
        <dbReference type="SAM" id="MobiDB-lite"/>
    </source>
</evidence>
<keyword evidence="3" id="KW-1185">Reference proteome</keyword>
<feature type="region of interest" description="Disordered" evidence="1">
    <location>
        <begin position="1"/>
        <end position="64"/>
    </location>
</feature>
<accession>A0A8J3G1S5</accession>
<organism evidence="2 3">
    <name type="scientific">Algimonas arctica</name>
    <dbReference type="NCBI Taxonomy" id="1479486"/>
    <lineage>
        <taxon>Bacteria</taxon>
        <taxon>Pseudomonadati</taxon>
        <taxon>Pseudomonadota</taxon>
        <taxon>Alphaproteobacteria</taxon>
        <taxon>Maricaulales</taxon>
        <taxon>Robiginitomaculaceae</taxon>
        <taxon>Algimonas</taxon>
    </lineage>
</organism>
<comment type="caution">
    <text evidence="2">The sequence shown here is derived from an EMBL/GenBank/DDBJ whole genome shotgun (WGS) entry which is preliminary data.</text>
</comment>
<reference evidence="2" key="2">
    <citation type="submission" date="2020-09" db="EMBL/GenBank/DDBJ databases">
        <authorList>
            <person name="Sun Q."/>
            <person name="Kim S."/>
        </authorList>
    </citation>
    <scope>NUCLEOTIDE SEQUENCE</scope>
    <source>
        <strain evidence="2">KCTC 32513</strain>
    </source>
</reference>
<dbReference type="RefSeq" id="WP_189496159.1">
    <property type="nucleotide sequence ID" value="NZ_BMZH01000003.1"/>
</dbReference>
<dbReference type="Gene3D" id="3.30.750.140">
    <property type="match status" value="1"/>
</dbReference>
<reference evidence="2" key="1">
    <citation type="journal article" date="2014" name="Int. J. Syst. Evol. Microbiol.">
        <title>Complete genome sequence of Corynebacterium casei LMG S-19264T (=DSM 44701T), isolated from a smear-ripened cheese.</title>
        <authorList>
            <consortium name="US DOE Joint Genome Institute (JGI-PGF)"/>
            <person name="Walter F."/>
            <person name="Albersmeier A."/>
            <person name="Kalinowski J."/>
            <person name="Ruckert C."/>
        </authorList>
    </citation>
    <scope>NUCLEOTIDE SEQUENCE</scope>
    <source>
        <strain evidence="2">KCTC 32513</strain>
    </source>
</reference>
<sequence length="494" mass="51235">MSALPNVLMTQTNPRAASPAAAGLKLTADRNSDYQGRSFEETLSDQTDVNPHASGQTTEPEIGLTTHRDIQLNDNDVARKLNVPQLGETEGSVDRAGLMPAGNLSSIGLDVSIPVEDTPIHIPMTDSVPVPTAQTLPLADTPMADTPTILPITHIATLTNADAILPTYVVAGDPISAALPQANVPEGLPNLAPLPTLTAVGTASMLPISAGNGAAPPTTAPASTLTPTPVALVNPVPTEGELLPTSIAEAGDNTPTPEFDAIEFDASDRPRLSERAAETAEYRALAKPTVGASDLAKLADAPTQSTPLFANSDMPAPLKSVPVIATAPTLTPLSGMSDRLAATILQTTNAQPTVTMDKIPQAVVAIALSAKSATLQIDPPELGRIQLDYQFDSQGRTVVTLTPESDAARAALMDRMAIITAALEQGTNSPVDVKLGDARDFGSEFGQASQEGDNTGSDPQDSSNGSASTTTQTDDLQRFVRAPMGEAERLHILV</sequence>
<proteinExistence type="predicted"/>
<name>A0A8J3G1S5_9PROT</name>
<evidence type="ECO:0008006" key="4">
    <source>
        <dbReference type="Google" id="ProtNLM"/>
    </source>
</evidence>
<protein>
    <recommendedName>
        <fullName evidence="4">Flagellar hook-length control protein-like C-terminal domain-containing protein</fullName>
    </recommendedName>
</protein>
<evidence type="ECO:0000313" key="2">
    <source>
        <dbReference type="EMBL" id="GHA89388.1"/>
    </source>
</evidence>
<dbReference type="EMBL" id="BMZH01000003">
    <property type="protein sequence ID" value="GHA89388.1"/>
    <property type="molecule type" value="Genomic_DNA"/>
</dbReference>
<feature type="region of interest" description="Disordered" evidence="1">
    <location>
        <begin position="443"/>
        <end position="476"/>
    </location>
</feature>
<evidence type="ECO:0000313" key="3">
    <source>
        <dbReference type="Proteomes" id="UP000634004"/>
    </source>
</evidence>
<dbReference type="AlphaFoldDB" id="A0A8J3G1S5"/>
<dbReference type="InterPro" id="IPR038610">
    <property type="entry name" value="FliK-like_C_sf"/>
</dbReference>
<gene>
    <name evidence="2" type="ORF">GCM10009069_10580</name>
</gene>